<dbReference type="PANTHER" id="PTHR36699">
    <property type="entry name" value="LD-TRANSPEPTIDASE"/>
    <property type="match status" value="1"/>
</dbReference>
<feature type="active site" description="Nucleophile" evidence="7">
    <location>
        <position position="184"/>
    </location>
</feature>
<comment type="similarity">
    <text evidence="2">Belongs to the YkuD family.</text>
</comment>
<dbReference type="PANTHER" id="PTHR36699:SF1">
    <property type="entry name" value="L,D-TRANSPEPTIDASE YAFK-RELATED"/>
    <property type="match status" value="1"/>
</dbReference>
<gene>
    <name evidence="9" type="ORF">IE877_00465</name>
</gene>
<name>A0ABR9CU96_9GAMM</name>
<dbReference type="EMBL" id="JACXSS010000001">
    <property type="protein sequence ID" value="MBD9354374.1"/>
    <property type="molecule type" value="Genomic_DNA"/>
</dbReference>
<keyword evidence="10" id="KW-1185">Reference proteome</keyword>
<dbReference type="SUPFAM" id="SSF141523">
    <property type="entry name" value="L,D-transpeptidase catalytic domain-like"/>
    <property type="match status" value="1"/>
</dbReference>
<feature type="domain" description="L,D-TPase catalytic" evidence="8">
    <location>
        <begin position="51"/>
        <end position="208"/>
    </location>
</feature>
<keyword evidence="5 7" id="KW-0573">Peptidoglycan synthesis</keyword>
<comment type="pathway">
    <text evidence="1 7">Cell wall biogenesis; peptidoglycan biosynthesis.</text>
</comment>
<dbReference type="CDD" id="cd16913">
    <property type="entry name" value="YkuD_like"/>
    <property type="match status" value="1"/>
</dbReference>
<proteinExistence type="inferred from homology"/>
<dbReference type="Gene3D" id="2.40.440.10">
    <property type="entry name" value="L,D-transpeptidase catalytic domain-like"/>
    <property type="match status" value="1"/>
</dbReference>
<protein>
    <submittedName>
        <fullName evidence="9">L,D-transpeptidase</fullName>
    </submittedName>
</protein>
<organism evidence="9 10">
    <name type="scientific">Methylomonas albis</name>
    <dbReference type="NCBI Taxonomy" id="1854563"/>
    <lineage>
        <taxon>Bacteria</taxon>
        <taxon>Pseudomonadati</taxon>
        <taxon>Pseudomonadota</taxon>
        <taxon>Gammaproteobacteria</taxon>
        <taxon>Methylococcales</taxon>
        <taxon>Methylococcaceae</taxon>
        <taxon>Methylomonas</taxon>
    </lineage>
</organism>
<evidence type="ECO:0000259" key="8">
    <source>
        <dbReference type="PROSITE" id="PS52029"/>
    </source>
</evidence>
<evidence type="ECO:0000256" key="5">
    <source>
        <dbReference type="ARBA" id="ARBA00022984"/>
    </source>
</evidence>
<evidence type="ECO:0000313" key="10">
    <source>
        <dbReference type="Proteomes" id="UP000652176"/>
    </source>
</evidence>
<keyword evidence="3" id="KW-0808">Transferase</keyword>
<sequence length="208" mass="23034">MLPFVIPRFERVKLHQNFDYLQIAMLKKKLFGVLIVMGCTVSTHGFASENVWLLVDTQTQSMEVRKGDKTVAVLENIAIGRNGAGEKNHRGDDITPLGNYRIGWINDKSAFRKFFGLTYPNVDNADNALKKGKIDLDTYESIARAHSAGQIPPQNTDLGGQIGIHGLGSGSLSIHRSMNWTHGCIALTNDQIDQLSQWVEKGTLVTVK</sequence>
<dbReference type="InterPro" id="IPR005490">
    <property type="entry name" value="LD_TPept_cat_dom"/>
</dbReference>
<dbReference type="InterPro" id="IPR038063">
    <property type="entry name" value="Transpep_catalytic_dom"/>
</dbReference>
<evidence type="ECO:0000313" key="9">
    <source>
        <dbReference type="EMBL" id="MBD9354374.1"/>
    </source>
</evidence>
<reference evidence="9 10" key="1">
    <citation type="submission" date="2020-09" db="EMBL/GenBank/DDBJ databases">
        <title>Methylomonas albis sp. nov. and Methylomonas fluvii sp. nov.: Two cold-adapted methanotrophs from the River Elbe and an amended description of Methylovulum psychrotolerans strain Eb1.</title>
        <authorList>
            <person name="Bussmann I.K."/>
            <person name="Klings K.-W."/>
            <person name="Warnstedt J."/>
            <person name="Hoppert M."/>
            <person name="Saborowski A."/>
            <person name="Horn F."/>
            <person name="Liebner S."/>
        </authorList>
    </citation>
    <scope>NUCLEOTIDE SEQUENCE [LARGE SCALE GENOMIC DNA]</scope>
    <source>
        <strain evidence="9 10">EbA</strain>
    </source>
</reference>
<comment type="caution">
    <text evidence="9">The sequence shown here is derived from an EMBL/GenBank/DDBJ whole genome shotgun (WGS) entry which is preliminary data.</text>
</comment>
<keyword evidence="6 7" id="KW-0961">Cell wall biogenesis/degradation</keyword>
<accession>A0ABR9CU96</accession>
<evidence type="ECO:0000256" key="1">
    <source>
        <dbReference type="ARBA" id="ARBA00004752"/>
    </source>
</evidence>
<evidence type="ECO:0000256" key="3">
    <source>
        <dbReference type="ARBA" id="ARBA00022679"/>
    </source>
</evidence>
<keyword evidence="4 7" id="KW-0133">Cell shape</keyword>
<evidence type="ECO:0000256" key="7">
    <source>
        <dbReference type="PROSITE-ProRule" id="PRU01373"/>
    </source>
</evidence>
<dbReference type="Pfam" id="PF03734">
    <property type="entry name" value="YkuD"/>
    <property type="match status" value="1"/>
</dbReference>
<dbReference type="Proteomes" id="UP000652176">
    <property type="component" value="Unassembled WGS sequence"/>
</dbReference>
<dbReference type="PROSITE" id="PS52029">
    <property type="entry name" value="LD_TPASE"/>
    <property type="match status" value="1"/>
</dbReference>
<evidence type="ECO:0000256" key="4">
    <source>
        <dbReference type="ARBA" id="ARBA00022960"/>
    </source>
</evidence>
<evidence type="ECO:0000256" key="2">
    <source>
        <dbReference type="ARBA" id="ARBA00005992"/>
    </source>
</evidence>
<evidence type="ECO:0000256" key="6">
    <source>
        <dbReference type="ARBA" id="ARBA00023316"/>
    </source>
</evidence>
<feature type="active site" description="Proton donor/acceptor" evidence="7">
    <location>
        <position position="165"/>
    </location>
</feature>